<dbReference type="EMBL" id="KY821088">
    <property type="protein sequence ID" value="ARM70169.1"/>
    <property type="molecule type" value="Genomic_DNA"/>
</dbReference>
<keyword evidence="4" id="KW-1185">Reference proteome</keyword>
<dbReference type="Pfam" id="PF20934">
    <property type="entry name" value="phi29_gp9_C"/>
    <property type="match status" value="1"/>
</dbReference>
<reference evidence="4" key="1">
    <citation type="submission" date="2017-03" db="EMBL/GenBank/DDBJ databases">
        <authorList>
            <person name="Abille Z."/>
            <person name="Afsharjavan R."/>
            <person name="Alms C.E."/>
            <person name="Anil A."/>
            <person name="Azuma E.A."/>
            <person name="Boateng D."/>
            <person name="Bowden K.V."/>
            <person name="Bui Q."/>
            <person name="Callaghan K.D."/>
            <person name="Canova P.N."/>
            <person name="Carter A.-G.V."/>
            <person name="Carty B."/>
            <person name="Choudhary A."/>
            <person name="Chugh K."/>
            <person name="Clark C.B."/>
            <person name="Clark J."/>
            <person name="Cortez R."/>
            <person name="Dalwadi R.M."/>
            <person name="Daou G."/>
            <person name="Das M."/>
            <person name="Dasari S."/>
            <person name="Davis E.H."/>
            <person name="Defreitas N."/>
            <person name="Demirji J."/>
            <person name="Endres C."/>
            <person name="Fakhar S."/>
            <person name="Feeley N."/>
            <person name="Flores D.C."/>
            <person name="Fowler A.R."/>
            <person name="George T."/>
            <person name="Greis H.L."/>
            <person name="Groleau D.L."/>
            <person name="Gulati J.K."/>
            <person name="Guzman W."/>
            <person name="Hallworth A.N."/>
            <person name="Hariri A."/>
            <person name="Haya V.N."/>
            <person name="Hoffman A.K."/>
            <person name="Horne B."/>
            <person name="Howard T."/>
            <person name="Iglesia A.J."/>
            <person name="Ijezie O.D."/>
            <person name="Incognito N.A."/>
            <person name="Inen J.A."/>
            <person name="Jaiswal A."/>
            <person name="Jezek R.A."/>
            <person name="Kawa A.C."/>
            <person name="Khan F."/>
            <person name="Khin A.C."/>
            <person name="Knapo J."/>
            <person name="Kong A.S."/>
            <person name="Le B.Q."/>
            <person name="Le Q.M."/>
            <person name="Le T.-H.M."/>
            <person name="Lee M."/>
            <person name="Lockwood J.L."/>
            <person name="Loto-Rojas G.S."/>
            <person name="Mantzavinos A."/>
            <person name="Martinez D.R."/>
            <person name="Meadows A.R."/>
            <person name="Mehr S."/>
            <person name="Mellon M.N."/>
            <person name="Memon S."/>
            <person name="Miller B."/>
            <person name="Min S."/>
            <person name="Mitchell L.M."/>
            <person name="Mohamed I.R."/>
            <person name="Mohammed F.O."/>
            <person name="More S."/>
            <person name="Muntaha S."/>
            <person name="Nadeem I."/>
            <person name="Ndjeumen-Njinguet A.S."/>
            <person name="Ng P."/>
            <person name="Ngu V.E."/>
            <person name="Nguyen B.N."/>
            <person name="OHern C.T."/>
            <person name="Oboh U.S."/>
            <person name="Pagano C.W."/>
            <person name="Panakal P.R."/>
            <person name="Park D.A."/>
            <person name="Parsana D."/>
            <person name="Patel P."/>
            <person name="Patel V.S."/>
            <person name="Patwardhan V.M."/>
            <person name="Pawar S.D."/>
            <person name="Payne V.R."/>
            <person name="Petricel I.M."/>
            <person name="Phillips C."/>
            <person name="Puglisi K.M."/>
            <person name="Ramaprasad G."/>
            <person name="Raza A.S."/>
            <person name="Rivera-Oven A.G."/>
            <person name="Robins E."/>
            <person name="Roeun D.C."/>
            <person name="Rostovtseva N."/>
            <person name="Sadat M."/>
            <person name="Seas A."/>
            <person name="So E.J."/>
            <person name="Sogbesan C."/>
            <person name="Strumsky L.A."/>
            <person name="Sun J.L."/>
            <person name="Sutherland H.J."/>
            <person name="Tchakounte I."/>
            <person name="Tewell J.R."/>
            <person name="Thapa D.J."/>
            <person name="Tkach Y."/>
            <person name="Tran C.D."/>
            <person name="Tran V."/>
            <person name="Vithayathil T."/>
            <person name="Vivekanandan A."/>
            <person name="Wang S.R."/>
            <person name="White E."/>
            <person name="Yang A.L."/>
            <person name="Ye D.T."/>
            <person name="Yirenkyi M."/>
            <person name="Zarb J.S."/>
            <person name="Zhang S."/>
            <person name="Zhou M.T."/>
            <person name="Cao A."/>
            <person name="Nguyen K.M."/>
            <person name="Patel K."/>
            <person name="Patel P."/>
            <person name="Pennington E."/>
            <person name="Sendze O."/>
            <person name="Zahangir S."/>
            <person name="Correa-Mendez M."/>
            <person name="Fabian M.F."/>
            <person name="Liu S."/>
            <person name="Jethmalani Y."/>
            <person name="Nunn R."/>
            <person name="Prakash A."/>
            <person name="Louise T."/>
            <person name="Johnson A."/>
            <person name="Erill I."/>
            <person name="Caruso S.M."/>
        </authorList>
    </citation>
    <scope>NUCLEOTIDE SEQUENCE [LARGE SCALE GENOMIC DNA]</scope>
</reference>
<dbReference type="InterPro" id="IPR048710">
    <property type="entry name" value="Gp9_C"/>
</dbReference>
<name>A0A1W6JSB7_9CAUD</name>
<evidence type="ECO:0000313" key="4">
    <source>
        <dbReference type="Proteomes" id="UP000221132"/>
    </source>
</evidence>
<dbReference type="Pfam" id="PF16838">
    <property type="entry name" value="Caud_tail_N"/>
    <property type="match status" value="1"/>
</dbReference>
<protein>
    <submittedName>
        <fullName evidence="3">Tail knob protein</fullName>
    </submittedName>
</protein>
<evidence type="ECO:0000259" key="1">
    <source>
        <dbReference type="Pfam" id="PF16838"/>
    </source>
</evidence>
<gene>
    <name evidence="3" type="ORF">HARAMBE_20</name>
</gene>
<feature type="domain" description="Tail knob protein gp9 N-terminal" evidence="1">
    <location>
        <begin position="8"/>
        <end position="122"/>
    </location>
</feature>
<dbReference type="Proteomes" id="UP000221132">
    <property type="component" value="Segment"/>
</dbReference>
<feature type="domain" description="Tail knob protein gp9 C-terminal" evidence="2">
    <location>
        <begin position="153"/>
        <end position="594"/>
    </location>
</feature>
<evidence type="ECO:0000259" key="2">
    <source>
        <dbReference type="Pfam" id="PF20934"/>
    </source>
</evidence>
<accession>A0A1W6JSB7</accession>
<organism evidence="3 4">
    <name type="scientific">Bacillus phage Harambe</name>
    <dbReference type="NCBI Taxonomy" id="1981931"/>
    <lineage>
        <taxon>Viruses</taxon>
        <taxon>Duplodnaviria</taxon>
        <taxon>Heunggongvirae</taxon>
        <taxon>Uroviricota</taxon>
        <taxon>Caudoviricetes</taxon>
        <taxon>Salasmaviridae</taxon>
        <taxon>Harambevirus</taxon>
        <taxon>Harambevirus harambe</taxon>
    </lineage>
</organism>
<evidence type="ECO:0000313" key="3">
    <source>
        <dbReference type="EMBL" id="ARM70169.1"/>
    </source>
</evidence>
<dbReference type="InterPro" id="IPR031772">
    <property type="entry name" value="Gp9_N"/>
</dbReference>
<proteinExistence type="predicted"/>
<sequence length="596" mass="68152">MAVLPTSATRIRLLSGVPFTNDYNHTRRFGSTEERDKWFADKRAVYSDTNFTFKRFDDGRKGNYVSIGKPIDQLLSVNYIAFQNEHYGSKWFYGFVTKLEFKGKTTTWVHIELDVYQTWYLDATFKPSMVVREHRPQVAPDGQPPLYTLDEGLDYGSMYETVNIEKFEPFKQLQFMVIVAKNKMHATTDDKVKVEPTMNGLPQPLSFYIHPFYYENGNVPKVNGKDSSSEQGIDRMVKALKGFYTQTDAVNNIVSLYITSYIGLAFDWDGEDLKFSTDQIQPVKLADDQHESVRTLYVKDIKKYNSKIYEMGDKYSKFGKSKESKLMMYPYRVITLTDFKGNQVDYRPEYINDVNLTLRIKGSLGTSNKISYGFDNYNNTFDGENLELMCNEHAIIDQNPNDLPIITDNLSAYLQGHRNSLANQENQAIFNGIMGALGGGVYASESVGAGNTGGTRFGNIQAVQSVGSAYYQIEGMQAKKKDIANTPPAIAKMGTNSYYDYGNGYNGIFVLYKQIKPEYQQKLEDYFHLYGYKTQRVKLPATHTRQNWNYVQTDNANITGNFNVEDLNDLKRIFNKGITLWHTDDIGNYELENGVI</sequence>